<keyword evidence="2" id="KW-0472">Membrane</keyword>
<gene>
    <name evidence="3" type="ORF">Agub_g9490</name>
</gene>
<accession>A0AAD3DTD3</accession>
<comment type="caution">
    <text evidence="3">The sequence shown here is derived from an EMBL/GenBank/DDBJ whole genome shotgun (WGS) entry which is preliminary data.</text>
</comment>
<keyword evidence="2" id="KW-0812">Transmembrane</keyword>
<reference evidence="3 4" key="1">
    <citation type="journal article" date="2021" name="Sci. Rep.">
        <title>Genome sequencing of the multicellular alga Astrephomene provides insights into convergent evolution of germ-soma differentiation.</title>
        <authorList>
            <person name="Yamashita S."/>
            <person name="Yamamoto K."/>
            <person name="Matsuzaki R."/>
            <person name="Suzuki S."/>
            <person name="Yamaguchi H."/>
            <person name="Hirooka S."/>
            <person name="Minakuchi Y."/>
            <person name="Miyagishima S."/>
            <person name="Kawachi M."/>
            <person name="Toyoda A."/>
            <person name="Nozaki H."/>
        </authorList>
    </citation>
    <scope>NUCLEOTIDE SEQUENCE [LARGE SCALE GENOMIC DNA]</scope>
    <source>
        <strain evidence="3 4">NIES-4017</strain>
    </source>
</reference>
<feature type="compositionally biased region" description="Polar residues" evidence="1">
    <location>
        <begin position="97"/>
        <end position="117"/>
    </location>
</feature>
<keyword evidence="4" id="KW-1185">Reference proteome</keyword>
<evidence type="ECO:0000256" key="2">
    <source>
        <dbReference type="SAM" id="Phobius"/>
    </source>
</evidence>
<dbReference type="EMBL" id="BMAR01000019">
    <property type="protein sequence ID" value="GFR47730.1"/>
    <property type="molecule type" value="Genomic_DNA"/>
</dbReference>
<evidence type="ECO:0000313" key="3">
    <source>
        <dbReference type="EMBL" id="GFR47730.1"/>
    </source>
</evidence>
<dbReference type="Proteomes" id="UP001054857">
    <property type="component" value="Unassembled WGS sequence"/>
</dbReference>
<organism evidence="3 4">
    <name type="scientific">Astrephomene gubernaculifera</name>
    <dbReference type="NCBI Taxonomy" id="47775"/>
    <lineage>
        <taxon>Eukaryota</taxon>
        <taxon>Viridiplantae</taxon>
        <taxon>Chlorophyta</taxon>
        <taxon>core chlorophytes</taxon>
        <taxon>Chlorophyceae</taxon>
        <taxon>CS clade</taxon>
        <taxon>Chlamydomonadales</taxon>
        <taxon>Astrephomenaceae</taxon>
        <taxon>Astrephomene</taxon>
    </lineage>
</organism>
<dbReference type="AlphaFoldDB" id="A0AAD3DTD3"/>
<evidence type="ECO:0000313" key="4">
    <source>
        <dbReference type="Proteomes" id="UP001054857"/>
    </source>
</evidence>
<evidence type="ECO:0000256" key="1">
    <source>
        <dbReference type="SAM" id="MobiDB-lite"/>
    </source>
</evidence>
<feature type="region of interest" description="Disordered" evidence="1">
    <location>
        <begin position="93"/>
        <end position="117"/>
    </location>
</feature>
<proteinExistence type="predicted"/>
<feature type="transmembrane region" description="Helical" evidence="2">
    <location>
        <begin position="238"/>
        <end position="262"/>
    </location>
</feature>
<protein>
    <submittedName>
        <fullName evidence="3">Uncharacterized protein</fullName>
    </submittedName>
</protein>
<feature type="non-terminal residue" evidence="3">
    <location>
        <position position="263"/>
    </location>
</feature>
<keyword evidence="2" id="KW-1133">Transmembrane helix</keyword>
<sequence>FVRGSRAHRLLLDPLVACSLDQHGCIAPPGHSRQQHCYEQTALTLLIRHHNYSTCLPREHFATSSTRKTSYDPRVSSAPIVIASRRYRQPKPYRPLLQSQPDCRPDPSSNPWPSETSTSIAMPSLRFRMELYGRAVADFAVQAGCCTGLHALIQAVLWAQFLIALLRGFGFPSSPCYICWVNRPARNPTPPGGSRNRCFGSSGGGEGGLGAHGKNGGGSASGSKGLYGNLPLRPLQQLLLMGFVSVGMAVVSWAVMGVSCVVV</sequence>
<name>A0AAD3DTD3_9CHLO</name>